<proteinExistence type="predicted"/>
<accession>A0ABT7CUQ8</accession>
<evidence type="ECO:0000256" key="1">
    <source>
        <dbReference type="SAM" id="Phobius"/>
    </source>
</evidence>
<dbReference type="EMBL" id="JASJOT010000024">
    <property type="protein sequence ID" value="MDJ1496670.1"/>
    <property type="molecule type" value="Genomic_DNA"/>
</dbReference>
<name>A0ABT7CUQ8_9BACT</name>
<dbReference type="Proteomes" id="UP001228581">
    <property type="component" value="Unassembled WGS sequence"/>
</dbReference>
<feature type="transmembrane region" description="Helical" evidence="1">
    <location>
        <begin position="70"/>
        <end position="89"/>
    </location>
</feature>
<comment type="caution">
    <text evidence="2">The sequence shown here is derived from an EMBL/GenBank/DDBJ whole genome shotgun (WGS) entry which is preliminary data.</text>
</comment>
<evidence type="ECO:0000313" key="2">
    <source>
        <dbReference type="EMBL" id="MDJ1496670.1"/>
    </source>
</evidence>
<keyword evidence="1" id="KW-0472">Membrane</keyword>
<dbReference type="RefSeq" id="WP_314001671.1">
    <property type="nucleotide sequence ID" value="NZ_JASJOR010000022.1"/>
</dbReference>
<protein>
    <submittedName>
        <fullName evidence="2">Uncharacterized protein</fullName>
    </submittedName>
</protein>
<sequence length="179" mass="20637">MKNTRLIYSSLIIALIGGIILWRNFRLEKCTGIADGLTTIFLWILSLLLVSLILPGAFQRYKEQKDPVELLPIGMVVFLCGCYMILSLLRLSTDKAFMYAETYYGSSLALWNNGTYLLEQKATDWGCSYSGSYLLQRDTLILEDVRQTIDSIFYRKYIIRKPYLIPMLMKGFQRILSSI</sequence>
<keyword evidence="1" id="KW-1133">Transmembrane helix</keyword>
<organism evidence="2 3">
    <name type="scientific">Xanthocytophaga flava</name>
    <dbReference type="NCBI Taxonomy" id="3048013"/>
    <lineage>
        <taxon>Bacteria</taxon>
        <taxon>Pseudomonadati</taxon>
        <taxon>Bacteroidota</taxon>
        <taxon>Cytophagia</taxon>
        <taxon>Cytophagales</taxon>
        <taxon>Rhodocytophagaceae</taxon>
        <taxon>Xanthocytophaga</taxon>
    </lineage>
</organism>
<reference evidence="2 3" key="1">
    <citation type="submission" date="2023-05" db="EMBL/GenBank/DDBJ databases">
        <authorList>
            <person name="Zhang X."/>
        </authorList>
    </citation>
    <scope>NUCLEOTIDE SEQUENCE [LARGE SCALE GENOMIC DNA]</scope>
    <source>
        <strain evidence="2 3">DM2B3-1</strain>
    </source>
</reference>
<feature type="transmembrane region" description="Helical" evidence="1">
    <location>
        <begin position="6"/>
        <end position="25"/>
    </location>
</feature>
<keyword evidence="1" id="KW-0812">Transmembrane</keyword>
<gene>
    <name evidence="2" type="ORF">QNI19_27300</name>
</gene>
<keyword evidence="3" id="KW-1185">Reference proteome</keyword>
<feature type="transmembrane region" description="Helical" evidence="1">
    <location>
        <begin position="37"/>
        <end position="58"/>
    </location>
</feature>
<evidence type="ECO:0000313" key="3">
    <source>
        <dbReference type="Proteomes" id="UP001228581"/>
    </source>
</evidence>